<comment type="caution">
    <text evidence="1">The sequence shown here is derived from an EMBL/GenBank/DDBJ whole genome shotgun (WGS) entry which is preliminary data.</text>
</comment>
<evidence type="ECO:0000313" key="2">
    <source>
        <dbReference type="Proteomes" id="UP000193922"/>
    </source>
</evidence>
<dbReference type="GeneID" id="63800550"/>
<name>A0A1Y1W559_9FUNG</name>
<dbReference type="EMBL" id="MCFD01000009">
    <property type="protein sequence ID" value="ORX68657.1"/>
    <property type="molecule type" value="Genomic_DNA"/>
</dbReference>
<sequence length="169" mass="19143">MGIHLVYSLTTRTWFASDWHEAAWSMSGAADCRLVLGGSCFYESPRIPERGHAGAARWEKSAVGGALFPRQQRCLAGMLQLPRPMAAAAGRDLLGRRRRAGIDGNRLACRMHVVLHFVFFIFRTRSMLVLRRRCHPKDGADMVGSREMKKQYVQDMHRLGVSRKEKGKM</sequence>
<dbReference type="Proteomes" id="UP000193922">
    <property type="component" value="Unassembled WGS sequence"/>
</dbReference>
<gene>
    <name evidence="1" type="ORF">DL89DRAFT_181415</name>
</gene>
<keyword evidence="2" id="KW-1185">Reference proteome</keyword>
<accession>A0A1Y1W559</accession>
<proteinExistence type="predicted"/>
<organism evidence="1 2">
    <name type="scientific">Linderina pennispora</name>
    <dbReference type="NCBI Taxonomy" id="61395"/>
    <lineage>
        <taxon>Eukaryota</taxon>
        <taxon>Fungi</taxon>
        <taxon>Fungi incertae sedis</taxon>
        <taxon>Zoopagomycota</taxon>
        <taxon>Kickxellomycotina</taxon>
        <taxon>Kickxellomycetes</taxon>
        <taxon>Kickxellales</taxon>
        <taxon>Kickxellaceae</taxon>
        <taxon>Linderina</taxon>
    </lineage>
</organism>
<protein>
    <submittedName>
        <fullName evidence="1">Uncharacterized protein</fullName>
    </submittedName>
</protein>
<dbReference type="AlphaFoldDB" id="A0A1Y1W559"/>
<dbReference type="RefSeq" id="XP_040742439.1">
    <property type="nucleotide sequence ID" value="XM_040883902.1"/>
</dbReference>
<evidence type="ECO:0000313" key="1">
    <source>
        <dbReference type="EMBL" id="ORX68657.1"/>
    </source>
</evidence>
<reference evidence="1 2" key="1">
    <citation type="submission" date="2016-07" db="EMBL/GenBank/DDBJ databases">
        <title>Pervasive Adenine N6-methylation of Active Genes in Fungi.</title>
        <authorList>
            <consortium name="DOE Joint Genome Institute"/>
            <person name="Mondo S.J."/>
            <person name="Dannebaum R.O."/>
            <person name="Kuo R.C."/>
            <person name="Labutti K."/>
            <person name="Haridas S."/>
            <person name="Kuo A."/>
            <person name="Salamov A."/>
            <person name="Ahrendt S.R."/>
            <person name="Lipzen A."/>
            <person name="Sullivan W."/>
            <person name="Andreopoulos W.B."/>
            <person name="Clum A."/>
            <person name="Lindquist E."/>
            <person name="Daum C."/>
            <person name="Ramamoorthy G.K."/>
            <person name="Gryganskyi A."/>
            <person name="Culley D."/>
            <person name="Magnuson J.K."/>
            <person name="James T.Y."/>
            <person name="O'Malley M.A."/>
            <person name="Stajich J.E."/>
            <person name="Spatafora J.W."/>
            <person name="Visel A."/>
            <person name="Grigoriev I.V."/>
        </authorList>
    </citation>
    <scope>NUCLEOTIDE SEQUENCE [LARGE SCALE GENOMIC DNA]</scope>
    <source>
        <strain evidence="1 2">ATCC 12442</strain>
    </source>
</reference>